<dbReference type="EMBL" id="JBIAFJ010000001">
    <property type="protein sequence ID" value="MFE9167946.1"/>
    <property type="molecule type" value="Genomic_DNA"/>
</dbReference>
<accession>A0ABW6KJE9</accession>
<name>A0ABW6KJE9_9ACTN</name>
<dbReference type="Proteomes" id="UP001601197">
    <property type="component" value="Unassembled WGS sequence"/>
</dbReference>
<gene>
    <name evidence="1" type="ORF">ACFYNZ_00170</name>
</gene>
<organism evidence="1 2">
    <name type="scientific">Streptomyces kebangsaanensis</name>
    <dbReference type="NCBI Taxonomy" id="864058"/>
    <lineage>
        <taxon>Bacteria</taxon>
        <taxon>Bacillati</taxon>
        <taxon>Actinomycetota</taxon>
        <taxon>Actinomycetes</taxon>
        <taxon>Kitasatosporales</taxon>
        <taxon>Streptomycetaceae</taxon>
        <taxon>Streptomyces</taxon>
    </lineage>
</organism>
<evidence type="ECO:0000313" key="1">
    <source>
        <dbReference type="EMBL" id="MFE9167946.1"/>
    </source>
</evidence>
<sequence length="231" mass="25666">MTVHDVARVLPDVPSLRNLCRSLAMAEAVVNPEGDERYHTFDPNWSPTEEFASMWNGSGDEYAIVFSPAGAYVRGFDHESPLSPYHHHDVPRPWPGVVDSVPTVFRQYVHEPAFTDEDGTPVVTVCLWHEAGTGRWRAGEIDFPEGHPDPDGSAWLFELLTDPTPEAFQAFAEDYYETAVDLEAVRHVYRLRPLDQAVIARLNPTASVKDVVQEAIAIGYPVDPALSPGTD</sequence>
<dbReference type="RefSeq" id="WP_388341595.1">
    <property type="nucleotide sequence ID" value="NZ_JBIAFJ010000001.1"/>
</dbReference>
<reference evidence="1 2" key="1">
    <citation type="submission" date="2024-10" db="EMBL/GenBank/DDBJ databases">
        <title>The Natural Products Discovery Center: Release of the First 8490 Sequenced Strains for Exploring Actinobacteria Biosynthetic Diversity.</title>
        <authorList>
            <person name="Kalkreuter E."/>
            <person name="Kautsar S.A."/>
            <person name="Yang D."/>
            <person name="Bader C.D."/>
            <person name="Teijaro C.N."/>
            <person name="Fluegel L."/>
            <person name="Davis C.M."/>
            <person name="Simpson J.R."/>
            <person name="Lauterbach L."/>
            <person name="Steele A.D."/>
            <person name="Gui C."/>
            <person name="Meng S."/>
            <person name="Li G."/>
            <person name="Viehrig K."/>
            <person name="Ye F."/>
            <person name="Su P."/>
            <person name="Kiefer A.F."/>
            <person name="Nichols A."/>
            <person name="Cepeda A.J."/>
            <person name="Yan W."/>
            <person name="Fan B."/>
            <person name="Jiang Y."/>
            <person name="Adhikari A."/>
            <person name="Zheng C.-J."/>
            <person name="Schuster L."/>
            <person name="Cowan T.M."/>
            <person name="Smanski M.J."/>
            <person name="Chevrette M.G."/>
            <person name="De Carvalho L.P.S."/>
            <person name="Shen B."/>
        </authorList>
    </citation>
    <scope>NUCLEOTIDE SEQUENCE [LARGE SCALE GENOMIC DNA]</scope>
    <source>
        <strain evidence="1 2">NPDC007147</strain>
    </source>
</reference>
<keyword evidence="2" id="KW-1185">Reference proteome</keyword>
<evidence type="ECO:0008006" key="3">
    <source>
        <dbReference type="Google" id="ProtNLM"/>
    </source>
</evidence>
<evidence type="ECO:0000313" key="2">
    <source>
        <dbReference type="Proteomes" id="UP001601197"/>
    </source>
</evidence>
<proteinExistence type="predicted"/>
<comment type="caution">
    <text evidence="1">The sequence shown here is derived from an EMBL/GenBank/DDBJ whole genome shotgun (WGS) entry which is preliminary data.</text>
</comment>
<protein>
    <recommendedName>
        <fullName evidence="3">SMI1/KNR4 family protein</fullName>
    </recommendedName>
</protein>